<dbReference type="PANTHER" id="PTHR43767">
    <property type="entry name" value="LONG-CHAIN-FATTY-ACID--COA LIGASE"/>
    <property type="match status" value="1"/>
</dbReference>
<protein>
    <submittedName>
        <fullName evidence="5">Long-chain-fatty-acid--CoA ligase</fullName>
    </submittedName>
</protein>
<proteinExistence type="inferred from homology"/>
<dbReference type="Gene3D" id="3.30.300.30">
    <property type="match status" value="1"/>
</dbReference>
<dbReference type="OrthoDB" id="9801302at2"/>
<dbReference type="FunFam" id="3.30.300.30:FF:000008">
    <property type="entry name" value="2,3-dihydroxybenzoate-AMP ligase"/>
    <property type="match status" value="1"/>
</dbReference>
<dbReference type="InterPro" id="IPR045851">
    <property type="entry name" value="AMP-bd_C_sf"/>
</dbReference>
<dbReference type="InterPro" id="IPR000873">
    <property type="entry name" value="AMP-dep_synth/lig_dom"/>
</dbReference>
<dbReference type="EMBL" id="AP021874">
    <property type="protein sequence ID" value="BBO69760.1"/>
    <property type="molecule type" value="Genomic_DNA"/>
</dbReference>
<comment type="similarity">
    <text evidence="1">Belongs to the ATP-dependent AMP-binding enzyme family.</text>
</comment>
<dbReference type="GO" id="GO:0016877">
    <property type="term" value="F:ligase activity, forming carbon-sulfur bonds"/>
    <property type="evidence" value="ECO:0007669"/>
    <property type="project" value="UniProtKB-ARBA"/>
</dbReference>
<dbReference type="Pfam" id="PF13193">
    <property type="entry name" value="AMP-binding_C"/>
    <property type="match status" value="1"/>
</dbReference>
<keyword evidence="2 5" id="KW-0436">Ligase</keyword>
<dbReference type="PANTHER" id="PTHR43767:SF10">
    <property type="entry name" value="SURFACTIN SYNTHASE SUBUNIT 1"/>
    <property type="match status" value="1"/>
</dbReference>
<name>A0A5K7YNB9_9BACT</name>
<gene>
    <name evidence="5" type="ORF">DSCA_36900</name>
</gene>
<evidence type="ECO:0000313" key="5">
    <source>
        <dbReference type="EMBL" id="BBO69760.1"/>
    </source>
</evidence>
<dbReference type="InterPro" id="IPR025110">
    <property type="entry name" value="AMP-bd_C"/>
</dbReference>
<organism evidence="5 6">
    <name type="scientific">Desulfosarcina alkanivorans</name>
    <dbReference type="NCBI Taxonomy" id="571177"/>
    <lineage>
        <taxon>Bacteria</taxon>
        <taxon>Pseudomonadati</taxon>
        <taxon>Thermodesulfobacteriota</taxon>
        <taxon>Desulfobacteria</taxon>
        <taxon>Desulfobacterales</taxon>
        <taxon>Desulfosarcinaceae</taxon>
        <taxon>Desulfosarcina</taxon>
    </lineage>
</organism>
<evidence type="ECO:0000313" key="6">
    <source>
        <dbReference type="Proteomes" id="UP000427906"/>
    </source>
</evidence>
<accession>A0A5K7YNB9</accession>
<evidence type="ECO:0000256" key="1">
    <source>
        <dbReference type="ARBA" id="ARBA00006432"/>
    </source>
</evidence>
<dbReference type="InterPro" id="IPR020845">
    <property type="entry name" value="AMP-binding_CS"/>
</dbReference>
<feature type="domain" description="AMP-dependent synthetase/ligase" evidence="3">
    <location>
        <begin position="70"/>
        <end position="453"/>
    </location>
</feature>
<dbReference type="SUPFAM" id="SSF56801">
    <property type="entry name" value="Acetyl-CoA synthetase-like"/>
    <property type="match status" value="1"/>
</dbReference>
<dbReference type="RefSeq" id="WP_155317767.1">
    <property type="nucleotide sequence ID" value="NZ_AP021874.1"/>
</dbReference>
<dbReference type="Gene3D" id="3.40.50.12780">
    <property type="entry name" value="N-terminal domain of ligase-like"/>
    <property type="match status" value="1"/>
</dbReference>
<evidence type="ECO:0000256" key="2">
    <source>
        <dbReference type="ARBA" id="ARBA00022598"/>
    </source>
</evidence>
<dbReference type="Proteomes" id="UP000427906">
    <property type="component" value="Chromosome"/>
</dbReference>
<dbReference type="InterPro" id="IPR050237">
    <property type="entry name" value="ATP-dep_AMP-bd_enzyme"/>
</dbReference>
<feature type="domain" description="AMP-binding enzyme C-terminal" evidence="4">
    <location>
        <begin position="504"/>
        <end position="581"/>
    </location>
</feature>
<dbReference type="AlphaFoldDB" id="A0A5K7YNB9"/>
<evidence type="ECO:0000259" key="4">
    <source>
        <dbReference type="Pfam" id="PF13193"/>
    </source>
</evidence>
<sequence>MDKIMGARKEMGPEFFDDAFHECYQRIGYPKKWIAEGLQYKPEDAYVISHPSWFSEDLPAIPGMSIFDLFKESVNRCPEDVAVIFFDRAITYRELDKLVGQYASLLTKIGMQKGDVIATLLPNSLQHIVAMYGAWQIGAIHCPINVMYQPDEVAYQVEDSRAKCLFILDLFYDKAKALHQEGVIEKVIVTNIKDFAAPEAIVSSAVKPLWDIPKPSIPNTMDFFENLEKQAPLTENATCDPITDTALLLYTAGTTGKSKGVIETHFNLVFNSLTHTHGLRGWIGREVNFSIMPMFHTGGYLLHLLPTIYQGGTVIPIPMFDVKDAIRVVEQYRVNVIFAPPTFFIALMSCAELLKNSDIDCLRLTIGCGAPVPVAVQDQWSKTTGVELVNGWGMTETNSGGVLSIPGRKAKSDALGVPIFAEVKVADSSGTIVNRNVQGEIYYRGLQVARGYLNKPEQTTEAFLPDGWFRTGDSGFIDDEDFVHFVDRIKDLIVASGYNIAPVEVEDVIYRHPSVAEAAVVGVPHEYRGETVKAVVALKPEHKGKVTEQELIDHCKTHLATFKVPRQIVFMEGLPKNAVGKILRRKLRD</sequence>
<keyword evidence="6" id="KW-1185">Reference proteome</keyword>
<dbReference type="KEGG" id="dalk:DSCA_36900"/>
<dbReference type="PROSITE" id="PS00455">
    <property type="entry name" value="AMP_BINDING"/>
    <property type="match status" value="1"/>
</dbReference>
<dbReference type="InterPro" id="IPR042099">
    <property type="entry name" value="ANL_N_sf"/>
</dbReference>
<evidence type="ECO:0000259" key="3">
    <source>
        <dbReference type="Pfam" id="PF00501"/>
    </source>
</evidence>
<reference evidence="5 6" key="1">
    <citation type="submission" date="2019-11" db="EMBL/GenBank/DDBJ databases">
        <title>Comparative genomics of hydrocarbon-degrading Desulfosarcina strains.</title>
        <authorList>
            <person name="Watanabe M."/>
            <person name="Kojima H."/>
            <person name="Fukui M."/>
        </authorList>
    </citation>
    <scope>NUCLEOTIDE SEQUENCE [LARGE SCALE GENOMIC DNA]</scope>
    <source>
        <strain evidence="5 6">PL12</strain>
    </source>
</reference>
<dbReference type="Pfam" id="PF00501">
    <property type="entry name" value="AMP-binding"/>
    <property type="match status" value="1"/>
</dbReference>